<dbReference type="InterPro" id="IPR012337">
    <property type="entry name" value="RNaseH-like_sf"/>
</dbReference>
<keyword evidence="10" id="KW-1185">Reference proteome</keyword>
<dbReference type="Gene3D" id="3.30.420.10">
    <property type="entry name" value="Ribonuclease H-like superfamily/Ribonuclease H"/>
    <property type="match status" value="1"/>
</dbReference>
<evidence type="ECO:0000256" key="2">
    <source>
        <dbReference type="ARBA" id="ARBA00022670"/>
    </source>
</evidence>
<keyword evidence="2" id="KW-0645">Protease</keyword>
<dbReference type="GO" id="GO:0042575">
    <property type="term" value="C:DNA polymerase complex"/>
    <property type="evidence" value="ECO:0007669"/>
    <property type="project" value="UniProtKB-ARBA"/>
</dbReference>
<reference evidence="9 10" key="1">
    <citation type="submission" date="2022-05" db="EMBL/GenBank/DDBJ databases">
        <title>A multi-omics perspective on studying reproductive biology in Daphnia sinensis.</title>
        <authorList>
            <person name="Jia J."/>
        </authorList>
    </citation>
    <scope>NUCLEOTIDE SEQUENCE [LARGE SCALE GENOMIC DNA]</scope>
    <source>
        <strain evidence="9 10">WSL</strain>
    </source>
</reference>
<gene>
    <name evidence="9" type="ORF">GHT06_015230</name>
</gene>
<dbReference type="InterPro" id="IPR043502">
    <property type="entry name" value="DNA/RNA_pol_sf"/>
</dbReference>
<dbReference type="PANTHER" id="PTHR37984:SF5">
    <property type="entry name" value="PROTEIN NYNRIN-LIKE"/>
    <property type="match status" value="1"/>
</dbReference>
<dbReference type="Gene3D" id="3.30.70.270">
    <property type="match status" value="2"/>
</dbReference>
<comment type="caution">
    <text evidence="9">The sequence shown here is derived from an EMBL/GenBank/DDBJ whole genome shotgun (WGS) entry which is preliminary data.</text>
</comment>
<dbReference type="GO" id="GO:0003676">
    <property type="term" value="F:nucleic acid binding"/>
    <property type="evidence" value="ECO:0007669"/>
    <property type="project" value="InterPro"/>
</dbReference>
<accession>A0AAD5KS45</accession>
<dbReference type="EC" id="2.7.7.49" evidence="1"/>
<dbReference type="FunFam" id="1.10.340.70:FF:000001">
    <property type="entry name" value="Retrovirus-related Pol polyprotein from transposon gypsy-like Protein"/>
    <property type="match status" value="1"/>
</dbReference>
<dbReference type="GO" id="GO:0004190">
    <property type="term" value="F:aspartic-type endopeptidase activity"/>
    <property type="evidence" value="ECO:0007669"/>
    <property type="project" value="UniProtKB-KW"/>
</dbReference>
<evidence type="ECO:0000256" key="3">
    <source>
        <dbReference type="ARBA" id="ARBA00022750"/>
    </source>
</evidence>
<dbReference type="CDD" id="cd01647">
    <property type="entry name" value="RT_LTR"/>
    <property type="match status" value="1"/>
</dbReference>
<keyword evidence="4" id="KW-0511">Multifunctional enzyme</keyword>
<dbReference type="AlphaFoldDB" id="A0AAD5KS45"/>
<dbReference type="Pfam" id="PF17919">
    <property type="entry name" value="RT_RNaseH_2"/>
    <property type="match status" value="1"/>
</dbReference>
<dbReference type="Gene3D" id="3.10.10.10">
    <property type="entry name" value="HIV Type 1 Reverse Transcriptase, subunit A, domain 1"/>
    <property type="match status" value="1"/>
</dbReference>
<dbReference type="PANTHER" id="PTHR37984">
    <property type="entry name" value="PROTEIN CBG26694"/>
    <property type="match status" value="1"/>
</dbReference>
<dbReference type="InterPro" id="IPR036397">
    <property type="entry name" value="RNaseH_sf"/>
</dbReference>
<evidence type="ECO:0000259" key="6">
    <source>
        <dbReference type="Pfam" id="PF00078"/>
    </source>
</evidence>
<feature type="region of interest" description="Disordered" evidence="5">
    <location>
        <begin position="1"/>
        <end position="41"/>
    </location>
</feature>
<dbReference type="Pfam" id="PF00078">
    <property type="entry name" value="RVT_1"/>
    <property type="match status" value="1"/>
</dbReference>
<dbReference type="Proteomes" id="UP000820818">
    <property type="component" value="Linkage Group LG5"/>
</dbReference>
<feature type="domain" description="Reverse transcriptase" evidence="6">
    <location>
        <begin position="634"/>
        <end position="698"/>
    </location>
</feature>
<keyword evidence="3" id="KW-0378">Hydrolase</keyword>
<feature type="region of interest" description="Disordered" evidence="5">
    <location>
        <begin position="310"/>
        <end position="378"/>
    </location>
</feature>
<evidence type="ECO:0000256" key="5">
    <source>
        <dbReference type="SAM" id="MobiDB-lite"/>
    </source>
</evidence>
<dbReference type="InterPro" id="IPR036875">
    <property type="entry name" value="Znf_CCHC_sf"/>
</dbReference>
<dbReference type="Gene3D" id="1.10.340.70">
    <property type="match status" value="1"/>
</dbReference>
<dbReference type="GO" id="GO:0006508">
    <property type="term" value="P:proteolysis"/>
    <property type="evidence" value="ECO:0007669"/>
    <property type="project" value="UniProtKB-KW"/>
</dbReference>
<protein>
    <recommendedName>
        <fullName evidence="1">RNA-directed DNA polymerase</fullName>
        <ecNumber evidence="1">2.7.7.49</ecNumber>
    </recommendedName>
</protein>
<proteinExistence type="predicted"/>
<feature type="domain" description="Integrase zinc-binding" evidence="8">
    <location>
        <begin position="948"/>
        <end position="1006"/>
    </location>
</feature>
<feature type="region of interest" description="Disordered" evidence="5">
    <location>
        <begin position="84"/>
        <end position="108"/>
    </location>
</feature>
<dbReference type="InterPro" id="IPR041588">
    <property type="entry name" value="Integrase_H2C2"/>
</dbReference>
<dbReference type="InterPro" id="IPR043128">
    <property type="entry name" value="Rev_trsase/Diguanyl_cyclase"/>
</dbReference>
<evidence type="ECO:0000259" key="8">
    <source>
        <dbReference type="Pfam" id="PF17921"/>
    </source>
</evidence>
<dbReference type="InterPro" id="IPR000477">
    <property type="entry name" value="RT_dom"/>
</dbReference>
<evidence type="ECO:0000256" key="1">
    <source>
        <dbReference type="ARBA" id="ARBA00012493"/>
    </source>
</evidence>
<dbReference type="GO" id="GO:0003964">
    <property type="term" value="F:RNA-directed DNA polymerase activity"/>
    <property type="evidence" value="ECO:0007669"/>
    <property type="project" value="UniProtKB-EC"/>
</dbReference>
<feature type="compositionally biased region" description="Acidic residues" evidence="5">
    <location>
        <begin position="84"/>
        <end position="107"/>
    </location>
</feature>
<evidence type="ECO:0000313" key="9">
    <source>
        <dbReference type="EMBL" id="KAI9558444.1"/>
    </source>
</evidence>
<dbReference type="SUPFAM" id="SSF56672">
    <property type="entry name" value="DNA/RNA polymerases"/>
    <property type="match status" value="1"/>
</dbReference>
<evidence type="ECO:0000259" key="7">
    <source>
        <dbReference type="Pfam" id="PF17919"/>
    </source>
</evidence>
<name>A0AAD5KS45_9CRUS</name>
<dbReference type="Pfam" id="PF17921">
    <property type="entry name" value="Integrase_H2C2"/>
    <property type="match status" value="1"/>
</dbReference>
<feature type="domain" description="Reverse transcriptase/retrotransposon-derived protein RNase H-like" evidence="7">
    <location>
        <begin position="788"/>
        <end position="849"/>
    </location>
</feature>
<dbReference type="GO" id="GO:0008270">
    <property type="term" value="F:zinc ion binding"/>
    <property type="evidence" value="ECO:0007669"/>
    <property type="project" value="InterPro"/>
</dbReference>
<dbReference type="InterPro" id="IPR041577">
    <property type="entry name" value="RT_RNaseH_2"/>
</dbReference>
<dbReference type="InterPro" id="IPR050951">
    <property type="entry name" value="Retrovirus_Pol_polyprotein"/>
</dbReference>
<evidence type="ECO:0000256" key="4">
    <source>
        <dbReference type="ARBA" id="ARBA00023268"/>
    </source>
</evidence>
<keyword evidence="3" id="KW-0064">Aspartyl protease</keyword>
<dbReference type="EMBL" id="WJBH02000005">
    <property type="protein sequence ID" value="KAI9558444.1"/>
    <property type="molecule type" value="Genomic_DNA"/>
</dbReference>
<organism evidence="9 10">
    <name type="scientific">Daphnia sinensis</name>
    <dbReference type="NCBI Taxonomy" id="1820382"/>
    <lineage>
        <taxon>Eukaryota</taxon>
        <taxon>Metazoa</taxon>
        <taxon>Ecdysozoa</taxon>
        <taxon>Arthropoda</taxon>
        <taxon>Crustacea</taxon>
        <taxon>Branchiopoda</taxon>
        <taxon>Diplostraca</taxon>
        <taxon>Cladocera</taxon>
        <taxon>Anomopoda</taxon>
        <taxon>Daphniidae</taxon>
        <taxon>Daphnia</taxon>
        <taxon>Daphnia similis group</taxon>
    </lineage>
</organism>
<sequence>MMEMQRFWDSGFGEQSGLQVATEGESQAGSEVEQEEVVERRELDSSLAWDHGDGIRRVELQQEAGFRLRSWSDSNIFGLTEVFESFDPETSSEGEEEESEDDSEEEMAVSRLLKIKAPPVFSGKQGEDAADWLDRYESVGDYNRWNNEDKRSNFGMYLEGPARQWFQCITVPNSWEDMAAGAGPQGVPARVGLKSVFLNEFVQEGYARYRETKLCSRKQGIDEPPQEYFYEIMNLCRQVDPAMAEATKLDYLFRGHKPTLLEKIWILKPKTCNEFLSAVKLHSESAELANKRAWAVAMMAVKSTKKGVSWADQMEEEDEETTREPSFGERYGGTVGSNKTIANGDGGVEDEIGNGESDAADFSKPQGEKNPRSPDGRPMCHLCGVVGHIRRFCPKKKQKEEGVTGKAIGMLREGAGDTAGSEGIPLLLIDLGQLVTKEGRPKLWLGELPVGLLGEEEHGAQDGASEKIIIREGRNLPPRSLVAVEIEPLSLVLACSVLIEPSTSLGKAKGISTGRILIKRDEGVALADPKEEEEEGGEIESRINKNLTPAEIEGFRSVLNDFKDCFARSEEESGRCTTAEHIIPTKKGVMPIYQNPRASAYKEREIVQEKVQMLVKKGVAEPATGPWASPVVLVRKKNGEWRVCVDYRYLNAVTIKDVYPLPRIEDSLARLDVAKIFSIMDLESGYWQVPLSKEDKTSKCKFGETELVALGHLVGASAIRPDPENIRAVQDFPKPAEGASKAEKVRFVRSFVGLCSYYRRCISGFAQIAKPLTDLTREKSVFQWGPVTILAYPNYRLPFEIHPDACGYGVGAVLLQRPEGAERPLAYASRLMTAAERDYLITEKECLALDRDGSSCLMLANIEKRVSGEVSSVGSIFIGIRNRDCTQEWQATCRCGCIFTISRGEWDRRIRNKIGPGKQLENYTVKDGVLFRVVINPIDGGSGVRLCVPKPFRKSILLACHDDMMAGDLGEARTWERVKQRYYWIGLYNDVLRYVKSCMACQARKKGAYRRVPGFLEISQVERPFDRVGMDILGPFPRTTFGNRYIVVAVDYVTKWAFFVSEIVFRHGDPRNLTTDQRMCFMAEMMKRVTDALETNHRPTTAYHPKPMVSGDHSDWDVSLEYVRFACNTSRHKTTGRTPFFLMHGREAVMPIDVTLGALPNEEEEGGEDDSYEIRMQRWLKKAFAAVEGHTQRAQERYKAYYDRGYSKRNRRPPQRLIVVTTFAANESILTPRMAIAAEVKWCVLQGGI</sequence>
<evidence type="ECO:0000313" key="10">
    <source>
        <dbReference type="Proteomes" id="UP000820818"/>
    </source>
</evidence>
<feature type="compositionally biased region" description="Basic and acidic residues" evidence="5">
    <location>
        <begin position="366"/>
        <end position="375"/>
    </location>
</feature>
<dbReference type="SUPFAM" id="SSF57756">
    <property type="entry name" value="Retrovirus zinc finger-like domains"/>
    <property type="match status" value="1"/>
</dbReference>
<dbReference type="SUPFAM" id="SSF53098">
    <property type="entry name" value="Ribonuclease H-like"/>
    <property type="match status" value="1"/>
</dbReference>